<dbReference type="InterPro" id="IPR006015">
    <property type="entry name" value="Universal_stress_UspA"/>
</dbReference>
<dbReference type="SUPFAM" id="SSF52402">
    <property type="entry name" value="Adenine nucleotide alpha hydrolases-like"/>
    <property type="match status" value="2"/>
</dbReference>
<dbReference type="PANTHER" id="PTHR46268">
    <property type="entry name" value="STRESS RESPONSE PROTEIN NHAX"/>
    <property type="match status" value="1"/>
</dbReference>
<dbReference type="Proteomes" id="UP000281985">
    <property type="component" value="Unassembled WGS sequence"/>
</dbReference>
<gene>
    <name evidence="3" type="ORF">EAX61_01645</name>
</gene>
<dbReference type="InterPro" id="IPR014729">
    <property type="entry name" value="Rossmann-like_a/b/a_fold"/>
</dbReference>
<feature type="domain" description="UspA" evidence="2">
    <location>
        <begin position="3"/>
        <end position="139"/>
    </location>
</feature>
<dbReference type="Pfam" id="PF00582">
    <property type="entry name" value="Usp"/>
    <property type="match status" value="2"/>
</dbReference>
<sequence length="282" mass="32174">MATIIVPTDFSNNAYNALFYATRLYPNETCKITLVHSFENQFSTSTSRIDIGRNEVLYEQFENATKKKFEDLIHKISLDSDGIDLHIETLCNGKPLFKTINHLVINTDADVVVMGTKGSSGIKEIFIGSQAVKLIKKIKPIPLFLVPENASYTPPTHIAYATDLKIDYAQYPLEIIKEIQRAHQSKLHIAHIYNQVSPGNTVELNYRKLKTKLEDVAYTTHWVSNKNSMEDGLTQFCKEHHINLLVLMYHKYGFLKGLLKKSFVEKVSFHSEIPLLILPESF</sequence>
<accession>A0A3M0GGP8</accession>
<name>A0A3M0GGP8_9FLAO</name>
<proteinExistence type="inferred from homology"/>
<comment type="similarity">
    <text evidence="1">Belongs to the universal stress protein A family.</text>
</comment>
<keyword evidence="4" id="KW-1185">Reference proteome</keyword>
<organism evidence="3 4">
    <name type="scientific">Dokdonia sinensis</name>
    <dbReference type="NCBI Taxonomy" id="2479847"/>
    <lineage>
        <taxon>Bacteria</taxon>
        <taxon>Pseudomonadati</taxon>
        <taxon>Bacteroidota</taxon>
        <taxon>Flavobacteriia</taxon>
        <taxon>Flavobacteriales</taxon>
        <taxon>Flavobacteriaceae</taxon>
        <taxon>Dokdonia</taxon>
    </lineage>
</organism>
<protein>
    <recommendedName>
        <fullName evidence="2">UspA domain-containing protein</fullName>
    </recommendedName>
</protein>
<reference evidence="3 4" key="1">
    <citation type="submission" date="2018-10" db="EMBL/GenBank/DDBJ databases">
        <title>Dokdonia luteus sp. nov., isolated from sea water.</title>
        <authorList>
            <person name="Zhou L.Y."/>
            <person name="Du Z.J."/>
        </authorList>
    </citation>
    <scope>NUCLEOTIDE SEQUENCE [LARGE SCALE GENOMIC DNA]</scope>
    <source>
        <strain evidence="3 4">SH27</strain>
    </source>
</reference>
<comment type="caution">
    <text evidence="3">The sequence shown here is derived from an EMBL/GenBank/DDBJ whole genome shotgun (WGS) entry which is preliminary data.</text>
</comment>
<feature type="domain" description="UspA" evidence="2">
    <location>
        <begin position="157"/>
        <end position="279"/>
    </location>
</feature>
<dbReference type="PANTHER" id="PTHR46268:SF6">
    <property type="entry name" value="UNIVERSAL STRESS PROTEIN UP12"/>
    <property type="match status" value="1"/>
</dbReference>
<evidence type="ECO:0000313" key="3">
    <source>
        <dbReference type="EMBL" id="RMB64105.1"/>
    </source>
</evidence>
<dbReference type="EMBL" id="REFV01000001">
    <property type="protein sequence ID" value="RMB64105.1"/>
    <property type="molecule type" value="Genomic_DNA"/>
</dbReference>
<dbReference type="InterPro" id="IPR006016">
    <property type="entry name" value="UspA"/>
</dbReference>
<evidence type="ECO:0000256" key="1">
    <source>
        <dbReference type="ARBA" id="ARBA00008791"/>
    </source>
</evidence>
<evidence type="ECO:0000259" key="2">
    <source>
        <dbReference type="Pfam" id="PF00582"/>
    </source>
</evidence>
<dbReference type="PRINTS" id="PR01438">
    <property type="entry name" value="UNVRSLSTRESS"/>
</dbReference>
<dbReference type="RefSeq" id="WP_121915901.1">
    <property type="nucleotide sequence ID" value="NZ_REFV01000001.1"/>
</dbReference>
<dbReference type="AlphaFoldDB" id="A0A3M0GGP8"/>
<dbReference type="CDD" id="cd00293">
    <property type="entry name" value="USP-like"/>
    <property type="match status" value="1"/>
</dbReference>
<evidence type="ECO:0000313" key="4">
    <source>
        <dbReference type="Proteomes" id="UP000281985"/>
    </source>
</evidence>
<dbReference type="Gene3D" id="3.40.50.620">
    <property type="entry name" value="HUPs"/>
    <property type="match status" value="2"/>
</dbReference>
<dbReference type="OrthoDB" id="9788959at2"/>